<dbReference type="InterPro" id="IPR027417">
    <property type="entry name" value="P-loop_NTPase"/>
</dbReference>
<proteinExistence type="predicted"/>
<evidence type="ECO:0000313" key="1">
    <source>
        <dbReference type="EMBL" id="PSR33365.1"/>
    </source>
</evidence>
<dbReference type="Pfam" id="PF10923">
    <property type="entry name" value="BrxC_BrxD"/>
    <property type="match status" value="1"/>
</dbReference>
<dbReference type="AlphaFoldDB" id="A0A2T2XFT3"/>
<dbReference type="EMBL" id="PXYW01000021">
    <property type="protein sequence ID" value="PSR33365.1"/>
    <property type="molecule type" value="Genomic_DNA"/>
</dbReference>
<organism evidence="1 2">
    <name type="scientific">Sulfobacillus benefaciens</name>
    <dbReference type="NCBI Taxonomy" id="453960"/>
    <lineage>
        <taxon>Bacteria</taxon>
        <taxon>Bacillati</taxon>
        <taxon>Bacillota</taxon>
        <taxon>Clostridia</taxon>
        <taxon>Eubacteriales</taxon>
        <taxon>Clostridiales Family XVII. Incertae Sedis</taxon>
        <taxon>Sulfobacillus</taxon>
    </lineage>
</organism>
<accession>A0A2T2XFT3</accession>
<evidence type="ECO:0000313" key="2">
    <source>
        <dbReference type="Proteomes" id="UP000242972"/>
    </source>
</evidence>
<dbReference type="SUPFAM" id="SSF52540">
    <property type="entry name" value="P-loop containing nucleoside triphosphate hydrolases"/>
    <property type="match status" value="1"/>
</dbReference>
<protein>
    <recommendedName>
        <fullName evidence="3">ATP-binding protein</fullName>
    </recommendedName>
</protein>
<dbReference type="Proteomes" id="UP000242972">
    <property type="component" value="Unassembled WGS sequence"/>
</dbReference>
<gene>
    <name evidence="1" type="ORF">C7B46_09920</name>
</gene>
<evidence type="ECO:0008006" key="3">
    <source>
        <dbReference type="Google" id="ProtNLM"/>
    </source>
</evidence>
<reference evidence="1 2" key="1">
    <citation type="journal article" date="2014" name="BMC Genomics">
        <title>Comparison of environmental and isolate Sulfobacillus genomes reveals diverse carbon, sulfur, nitrogen, and hydrogen metabolisms.</title>
        <authorList>
            <person name="Justice N.B."/>
            <person name="Norman A."/>
            <person name="Brown C.T."/>
            <person name="Singh A."/>
            <person name="Thomas B.C."/>
            <person name="Banfield J.F."/>
        </authorList>
    </citation>
    <scope>NUCLEOTIDE SEQUENCE [LARGE SCALE GENOMIC DNA]</scope>
    <source>
        <strain evidence="1">AMDSBA4</strain>
    </source>
</reference>
<comment type="caution">
    <text evidence="1">The sequence shown here is derived from an EMBL/GenBank/DDBJ whole genome shotgun (WGS) entry which is preliminary data.</text>
</comment>
<sequence>MIKTNRPEWEGFSMHPTAESLSARAIHETFVDVGGLEKFWVQWYLNRFVSRGYGKVKFVVGKPGAGKTHWLKHFSQTAGFNHYLALGIDARKDRLSSIDEVYRAVASQLLWRDLIEGAALQVIHQQLGYPEFTGRGWDFLKWAESERRLEPSLARRDIREAVDGWLHGLDLDSHFMLVVRGWLNQLLSGDSGEPIDHLAWLNGGKIGAATRRSMGLIGNISQRNARAILASTAIFIHAVGYGGLVIAIDNIEVLTANARVENIPYYTRGKREQAYEMMRQLIDEGPRMPFVFLVLAGDSARLGEAKRGFPSYPALWARIQNEVVTTRVNRFSDWIDLDRLWDQDHEQLALLASLWEKGPADLALISTTPNMGDEVGLESGVTRRVVASSLTKMIRNQSESEEYNL</sequence>
<name>A0A2T2XFT3_9FIRM</name>
<dbReference type="InterPro" id="IPR021228">
    <property type="entry name" value="BrxD"/>
</dbReference>